<reference evidence="1" key="2">
    <citation type="submission" date="2025-05" db="UniProtKB">
        <authorList>
            <consortium name="EnsemblMetazoa"/>
        </authorList>
    </citation>
    <scope>IDENTIFICATION</scope>
    <source>
        <strain evidence="1">Foshan</strain>
    </source>
</reference>
<reference evidence="2" key="1">
    <citation type="journal article" date="2015" name="Proc. Natl. Acad. Sci. U.S.A.">
        <title>Genome sequence of the Asian Tiger mosquito, Aedes albopictus, reveals insights into its biology, genetics, and evolution.</title>
        <authorList>
            <person name="Chen X.G."/>
            <person name="Jiang X."/>
            <person name="Gu J."/>
            <person name="Xu M."/>
            <person name="Wu Y."/>
            <person name="Deng Y."/>
            <person name="Zhang C."/>
            <person name="Bonizzoni M."/>
            <person name="Dermauw W."/>
            <person name="Vontas J."/>
            <person name="Armbruster P."/>
            <person name="Huang X."/>
            <person name="Yang Y."/>
            <person name="Zhang H."/>
            <person name="He W."/>
            <person name="Peng H."/>
            <person name="Liu Y."/>
            <person name="Wu K."/>
            <person name="Chen J."/>
            <person name="Lirakis M."/>
            <person name="Topalis P."/>
            <person name="Van Leeuwen T."/>
            <person name="Hall A.B."/>
            <person name="Jiang X."/>
            <person name="Thorpe C."/>
            <person name="Mueller R.L."/>
            <person name="Sun C."/>
            <person name="Waterhouse R.M."/>
            <person name="Yan G."/>
            <person name="Tu Z.J."/>
            <person name="Fang X."/>
            <person name="James A.A."/>
        </authorList>
    </citation>
    <scope>NUCLEOTIDE SEQUENCE [LARGE SCALE GENOMIC DNA]</scope>
    <source>
        <strain evidence="2">Foshan</strain>
    </source>
</reference>
<dbReference type="Proteomes" id="UP000069940">
    <property type="component" value="Unassembled WGS sequence"/>
</dbReference>
<proteinExistence type="predicted"/>
<accession>A0ABM1ZG93</accession>
<evidence type="ECO:0000313" key="2">
    <source>
        <dbReference type="Proteomes" id="UP000069940"/>
    </source>
</evidence>
<protein>
    <recommendedName>
        <fullName evidence="3">Secreted protein</fullName>
    </recommendedName>
</protein>
<evidence type="ECO:0000313" key="1">
    <source>
        <dbReference type="EnsemblMetazoa" id="AALFPA23_018159.P26669"/>
    </source>
</evidence>
<organism evidence="1 2">
    <name type="scientific">Aedes albopictus</name>
    <name type="common">Asian tiger mosquito</name>
    <name type="synonym">Stegomyia albopicta</name>
    <dbReference type="NCBI Taxonomy" id="7160"/>
    <lineage>
        <taxon>Eukaryota</taxon>
        <taxon>Metazoa</taxon>
        <taxon>Ecdysozoa</taxon>
        <taxon>Arthropoda</taxon>
        <taxon>Hexapoda</taxon>
        <taxon>Insecta</taxon>
        <taxon>Pterygota</taxon>
        <taxon>Neoptera</taxon>
        <taxon>Endopterygota</taxon>
        <taxon>Diptera</taxon>
        <taxon>Nematocera</taxon>
        <taxon>Culicoidea</taxon>
        <taxon>Culicidae</taxon>
        <taxon>Culicinae</taxon>
        <taxon>Aedini</taxon>
        <taxon>Aedes</taxon>
        <taxon>Stegomyia</taxon>
    </lineage>
</organism>
<dbReference type="GeneID" id="109430201"/>
<dbReference type="RefSeq" id="XP_062702080.1">
    <property type="nucleotide sequence ID" value="XM_062846096.1"/>
</dbReference>
<name>A0ABM1ZG93_AEDAL</name>
<sequence>MFSRSFRRYLSAAPRTRQDVLHIIMTKTATTTTAPQRVVHHWGGNGSLTRLEIHRIWRKLMLTVRNFWERRSKRKLRIVLALSATTVKPKKLTLPLQNTVWFGAWLPSG</sequence>
<keyword evidence="2" id="KW-1185">Reference proteome</keyword>
<dbReference type="EnsemblMetazoa" id="AALFPA23_018159.R26669">
    <property type="protein sequence ID" value="AALFPA23_018159.P26669"/>
    <property type="gene ID" value="AALFPA23_018159"/>
</dbReference>
<evidence type="ECO:0008006" key="3">
    <source>
        <dbReference type="Google" id="ProtNLM"/>
    </source>
</evidence>